<proteinExistence type="predicted"/>
<dbReference type="AlphaFoldDB" id="A0A2T7UNR0"/>
<gene>
    <name evidence="2" type="ORF">DDE23_16785</name>
</gene>
<reference evidence="2 3" key="1">
    <citation type="journal article" date="2011" name="Syst. Appl. Microbiol.">
        <title>Defluviimonas denitrificans gen. nov., sp. nov., and Pararhodobacter aggregans gen. nov., sp. nov., non-phototrophic Rhodobacteraceae from the biofilter of a marine aquaculture.</title>
        <authorList>
            <person name="Foesel B.U."/>
            <person name="Drake H.L."/>
            <person name="Schramm A."/>
        </authorList>
    </citation>
    <scope>NUCLEOTIDE SEQUENCE [LARGE SCALE GENOMIC DNA]</scope>
    <source>
        <strain evidence="2 3">D1-19</strain>
    </source>
</reference>
<feature type="domain" description="Serine aminopeptidase S33" evidence="1">
    <location>
        <begin position="31"/>
        <end position="139"/>
    </location>
</feature>
<evidence type="ECO:0000259" key="1">
    <source>
        <dbReference type="Pfam" id="PF12146"/>
    </source>
</evidence>
<accession>A0A2T7UNR0</accession>
<dbReference type="Proteomes" id="UP000244810">
    <property type="component" value="Unassembled WGS sequence"/>
</dbReference>
<dbReference type="InterPro" id="IPR017208">
    <property type="entry name" value="UCP037442_abhydr"/>
</dbReference>
<dbReference type="PIRSF" id="PIRSF037442">
    <property type="entry name" value="UCP037442_abhydr"/>
    <property type="match status" value="1"/>
</dbReference>
<dbReference type="EMBL" id="QDDR01000009">
    <property type="protein sequence ID" value="PVE46297.1"/>
    <property type="molecule type" value="Genomic_DNA"/>
</dbReference>
<evidence type="ECO:0000313" key="3">
    <source>
        <dbReference type="Proteomes" id="UP000244810"/>
    </source>
</evidence>
<dbReference type="Pfam" id="PF12146">
    <property type="entry name" value="Hydrolase_4"/>
    <property type="match status" value="1"/>
</dbReference>
<dbReference type="InterPro" id="IPR029058">
    <property type="entry name" value="AB_hydrolase_fold"/>
</dbReference>
<dbReference type="SUPFAM" id="SSF53474">
    <property type="entry name" value="alpha/beta-Hydrolases"/>
    <property type="match status" value="1"/>
</dbReference>
<dbReference type="Gene3D" id="3.40.50.1820">
    <property type="entry name" value="alpha/beta hydrolase"/>
    <property type="match status" value="1"/>
</dbReference>
<name>A0A2T7UNR0_9RHOB</name>
<organism evidence="2 3">
    <name type="scientific">Pararhodobacter aggregans</name>
    <dbReference type="NCBI Taxonomy" id="404875"/>
    <lineage>
        <taxon>Bacteria</taxon>
        <taxon>Pseudomonadati</taxon>
        <taxon>Pseudomonadota</taxon>
        <taxon>Alphaproteobacteria</taxon>
        <taxon>Rhodobacterales</taxon>
        <taxon>Paracoccaceae</taxon>
        <taxon>Pararhodobacter</taxon>
    </lineage>
</organism>
<comment type="caution">
    <text evidence="2">The sequence shown here is derived from an EMBL/GenBank/DDBJ whole genome shotgun (WGS) entry which is preliminary data.</text>
</comment>
<sequence>MSPAAIREEPFAPGPPGALLRGLLALPPEPALVVTINGATGVPARFYQPFARWLAAERNAAVLTWDYRDFGGSGAPYRSTACMTDWVLHDPVTMREALRARFPGLPLWLIGHSLGGIAAGFQDDIGDLARVITVAAGHGHISDHPPAMRIRASLLWYLLGPVSTAALGYLPARWLGLGLDLPKGVFWQWRRWLLDRGGPPADPSLGGLRRPGITGPLTMIALSDDTMLPPASVERMRAWHPGAEIDYRLIRPGDAGLAAIGHIQAFHSRNAVLWPRLIA</sequence>
<protein>
    <recommendedName>
        <fullName evidence="1">Serine aminopeptidase S33 domain-containing protein</fullName>
    </recommendedName>
</protein>
<evidence type="ECO:0000313" key="2">
    <source>
        <dbReference type="EMBL" id="PVE46297.1"/>
    </source>
</evidence>
<dbReference type="RefSeq" id="WP_107753198.1">
    <property type="nucleotide sequence ID" value="NZ_QBKF01000009.1"/>
</dbReference>
<keyword evidence="3" id="KW-1185">Reference proteome</keyword>
<dbReference type="InterPro" id="IPR022742">
    <property type="entry name" value="Hydrolase_4"/>
</dbReference>